<protein>
    <recommendedName>
        <fullName evidence="5 15">Pantothenate synthetase</fullName>
        <shortName evidence="15">PS</shortName>
        <ecNumber evidence="4 15">6.3.2.1</ecNumber>
    </recommendedName>
    <alternativeName>
        <fullName evidence="14 15">Pantoate--beta-alanine ligase</fullName>
    </alternativeName>
    <alternativeName>
        <fullName evidence="11 15">Pantoate-activating enzyme</fullName>
    </alternativeName>
</protein>
<dbReference type="Gene3D" id="3.30.1300.10">
    <property type="entry name" value="Pantoate-beta-alanine ligase, C-terminal domain"/>
    <property type="match status" value="1"/>
</dbReference>
<reference evidence="16 17" key="1">
    <citation type="submission" date="2017-02" db="EMBL/GenBank/DDBJ databases">
        <authorList>
            <person name="Peterson S.W."/>
        </authorList>
    </citation>
    <scope>NUCLEOTIDE SEQUENCE [LARGE SCALE GENOMIC DNA]</scope>
    <source>
        <strain evidence="16 17">LMG 22410</strain>
    </source>
</reference>
<evidence type="ECO:0000256" key="4">
    <source>
        <dbReference type="ARBA" id="ARBA00012219"/>
    </source>
</evidence>
<keyword evidence="17" id="KW-1185">Reference proteome</keyword>
<dbReference type="SUPFAM" id="SSF52374">
    <property type="entry name" value="Nucleotidylyl transferase"/>
    <property type="match status" value="1"/>
</dbReference>
<feature type="binding site" evidence="15">
    <location>
        <position position="65"/>
    </location>
    <ligand>
        <name>(R)-pantoate</name>
        <dbReference type="ChEBI" id="CHEBI:15980"/>
    </ligand>
</feature>
<comment type="catalytic activity">
    <reaction evidence="12 15">
        <text>(R)-pantoate + beta-alanine + ATP = (R)-pantothenate + AMP + diphosphate + H(+)</text>
        <dbReference type="Rhea" id="RHEA:10912"/>
        <dbReference type="ChEBI" id="CHEBI:15378"/>
        <dbReference type="ChEBI" id="CHEBI:15980"/>
        <dbReference type="ChEBI" id="CHEBI:29032"/>
        <dbReference type="ChEBI" id="CHEBI:30616"/>
        <dbReference type="ChEBI" id="CHEBI:33019"/>
        <dbReference type="ChEBI" id="CHEBI:57966"/>
        <dbReference type="ChEBI" id="CHEBI:456215"/>
        <dbReference type="EC" id="6.3.2.1"/>
    </reaction>
</comment>
<evidence type="ECO:0000256" key="3">
    <source>
        <dbReference type="ARBA" id="ARBA00009256"/>
    </source>
</evidence>
<dbReference type="Pfam" id="PF02569">
    <property type="entry name" value="Pantoate_ligase"/>
    <property type="match status" value="1"/>
</dbReference>
<dbReference type="Gene3D" id="3.40.50.620">
    <property type="entry name" value="HUPs"/>
    <property type="match status" value="1"/>
</dbReference>
<dbReference type="GO" id="GO:0015940">
    <property type="term" value="P:pantothenate biosynthetic process"/>
    <property type="evidence" value="ECO:0007669"/>
    <property type="project" value="UniProtKB-UniRule"/>
</dbReference>
<name>A0A1R4F8D4_9MICO</name>
<comment type="subunit">
    <text evidence="15">Homodimer.</text>
</comment>
<dbReference type="InterPro" id="IPR004821">
    <property type="entry name" value="Cyt_trans-like"/>
</dbReference>
<evidence type="ECO:0000256" key="9">
    <source>
        <dbReference type="ARBA" id="ARBA00022741"/>
    </source>
</evidence>
<comment type="similarity">
    <text evidence="3 15">Belongs to the pantothenate synthetase family.</text>
</comment>
<evidence type="ECO:0000256" key="1">
    <source>
        <dbReference type="ARBA" id="ARBA00004496"/>
    </source>
</evidence>
<evidence type="ECO:0000256" key="11">
    <source>
        <dbReference type="ARBA" id="ARBA00032806"/>
    </source>
</evidence>
<evidence type="ECO:0000256" key="2">
    <source>
        <dbReference type="ARBA" id="ARBA00004990"/>
    </source>
</evidence>
<comment type="subcellular location">
    <subcellularLocation>
        <location evidence="1 15">Cytoplasm</location>
    </subcellularLocation>
</comment>
<keyword evidence="9 15" id="KW-0547">Nucleotide-binding</keyword>
<dbReference type="GO" id="GO:0005524">
    <property type="term" value="F:ATP binding"/>
    <property type="evidence" value="ECO:0007669"/>
    <property type="project" value="UniProtKB-KW"/>
</dbReference>
<gene>
    <name evidence="15" type="primary">panC</name>
    <name evidence="16" type="ORF">CZ674_03035</name>
</gene>
<dbReference type="GO" id="GO:0005829">
    <property type="term" value="C:cytosol"/>
    <property type="evidence" value="ECO:0007669"/>
    <property type="project" value="TreeGrafter"/>
</dbReference>
<evidence type="ECO:0000313" key="16">
    <source>
        <dbReference type="EMBL" id="SJM52144.1"/>
    </source>
</evidence>
<dbReference type="Proteomes" id="UP000195787">
    <property type="component" value="Unassembled WGS sequence"/>
</dbReference>
<keyword evidence="7 15" id="KW-0436">Ligase</keyword>
<dbReference type="RefSeq" id="WP_086991069.1">
    <property type="nucleotide sequence ID" value="NZ_FUHU01000020.1"/>
</dbReference>
<dbReference type="InterPro" id="IPR003721">
    <property type="entry name" value="Pantoate_ligase"/>
</dbReference>
<dbReference type="NCBIfam" id="TIGR00125">
    <property type="entry name" value="cyt_tran_rel"/>
    <property type="match status" value="1"/>
</dbReference>
<accession>A0A1R4F8D4</accession>
<comment type="function">
    <text evidence="13 15">Catalyzes the condensation of pantoate with beta-alanine in an ATP-dependent reaction via a pantoyl-adenylate intermediate.</text>
</comment>
<evidence type="ECO:0000313" key="17">
    <source>
        <dbReference type="Proteomes" id="UP000195787"/>
    </source>
</evidence>
<feature type="active site" description="Proton donor" evidence="15">
    <location>
        <position position="41"/>
    </location>
</feature>
<dbReference type="GO" id="GO:0004592">
    <property type="term" value="F:pantoate-beta-alanine ligase activity"/>
    <property type="evidence" value="ECO:0007669"/>
    <property type="project" value="UniProtKB-UniRule"/>
</dbReference>
<proteinExistence type="inferred from homology"/>
<evidence type="ECO:0000256" key="15">
    <source>
        <dbReference type="HAMAP-Rule" id="MF_00158"/>
    </source>
</evidence>
<dbReference type="PANTHER" id="PTHR21299:SF1">
    <property type="entry name" value="PANTOATE--BETA-ALANINE LIGASE"/>
    <property type="match status" value="1"/>
</dbReference>
<feature type="binding site" evidence="15">
    <location>
        <begin position="34"/>
        <end position="41"/>
    </location>
    <ligand>
        <name>ATP</name>
        <dbReference type="ChEBI" id="CHEBI:30616"/>
    </ligand>
</feature>
<dbReference type="GeneID" id="303172179"/>
<dbReference type="InterPro" id="IPR014729">
    <property type="entry name" value="Rossmann-like_a/b/a_fold"/>
</dbReference>
<feature type="binding site" evidence="15">
    <location>
        <begin position="152"/>
        <end position="155"/>
    </location>
    <ligand>
        <name>ATP</name>
        <dbReference type="ChEBI" id="CHEBI:30616"/>
    </ligand>
</feature>
<sequence>MEGVLTTLTRIRELREALDAERAAGKTIALVPTMGALHEGHLALVREAAERADIVVASVFVNPMQFGEASDLEAYPRTLDADVAQLEELGVSLVFAPTVDEMYPDGKSETVVQAGAVGFLYEGRSRPGHFDGVLTVVSKLFHIVHPDVAVFGEKDAQQLFLVKRMVRDLNMPVEIVGVPTEREDSGLALSSRNGRIEPSRKADALVLSQALRAASRSADQGVEAMLSAAQGVVQSDSGVSLDYLAAVDPETFRAIPDNHRGPARVIIAARVGDVRLIDNTMVSVD</sequence>
<evidence type="ECO:0000256" key="13">
    <source>
        <dbReference type="ARBA" id="ARBA00055042"/>
    </source>
</evidence>
<evidence type="ECO:0000256" key="10">
    <source>
        <dbReference type="ARBA" id="ARBA00022840"/>
    </source>
</evidence>
<comment type="pathway">
    <text evidence="2 15">Cofactor biosynthesis; (R)-pantothenate biosynthesis; (R)-pantothenate from (R)-pantoate and beta-alanine: step 1/1.</text>
</comment>
<dbReference type="CDD" id="cd00560">
    <property type="entry name" value="PanC"/>
    <property type="match status" value="1"/>
</dbReference>
<dbReference type="OrthoDB" id="9773087at2"/>
<evidence type="ECO:0000256" key="8">
    <source>
        <dbReference type="ARBA" id="ARBA00022655"/>
    </source>
</evidence>
<dbReference type="HAMAP" id="MF_00158">
    <property type="entry name" value="PanC"/>
    <property type="match status" value="1"/>
</dbReference>
<keyword evidence="6 15" id="KW-0963">Cytoplasm</keyword>
<comment type="caution">
    <text evidence="15">Lacks conserved residue(s) required for the propagation of feature annotation.</text>
</comment>
<evidence type="ECO:0000256" key="7">
    <source>
        <dbReference type="ARBA" id="ARBA00022598"/>
    </source>
</evidence>
<evidence type="ECO:0000256" key="6">
    <source>
        <dbReference type="ARBA" id="ARBA00022490"/>
    </source>
</evidence>
<feature type="binding site" evidence="15">
    <location>
        <position position="65"/>
    </location>
    <ligand>
        <name>beta-alanine</name>
        <dbReference type="ChEBI" id="CHEBI:57966"/>
    </ligand>
</feature>
<dbReference type="UniPathway" id="UPA00028">
    <property type="reaction ID" value="UER00005"/>
</dbReference>
<feature type="binding site" evidence="15">
    <location>
        <begin position="189"/>
        <end position="192"/>
    </location>
    <ligand>
        <name>ATP</name>
        <dbReference type="ChEBI" id="CHEBI:30616"/>
    </ligand>
</feature>
<dbReference type="NCBIfam" id="TIGR00018">
    <property type="entry name" value="panC"/>
    <property type="match status" value="1"/>
</dbReference>
<dbReference type="PANTHER" id="PTHR21299">
    <property type="entry name" value="CYTIDYLATE KINASE/PANTOATE-BETA-ALANINE LIGASE"/>
    <property type="match status" value="1"/>
</dbReference>
<keyword evidence="8 15" id="KW-0566">Pantothenate biosynthesis</keyword>
<dbReference type="InterPro" id="IPR042176">
    <property type="entry name" value="Pantoate_ligase_C"/>
</dbReference>
<dbReference type="AlphaFoldDB" id="A0A1R4F8D4"/>
<keyword evidence="10 15" id="KW-0067">ATP-binding</keyword>
<comment type="miscellaneous">
    <text evidence="15">The reaction proceeds by a bi uni uni bi ping pong mechanism.</text>
</comment>
<evidence type="ECO:0000256" key="5">
    <source>
        <dbReference type="ARBA" id="ARBA00014155"/>
    </source>
</evidence>
<dbReference type="FunFam" id="3.40.50.620:FF:000114">
    <property type="entry name" value="Pantothenate synthetase"/>
    <property type="match status" value="1"/>
</dbReference>
<evidence type="ECO:0000256" key="12">
    <source>
        <dbReference type="ARBA" id="ARBA00048258"/>
    </source>
</evidence>
<feature type="binding site" evidence="15">
    <location>
        <position position="158"/>
    </location>
    <ligand>
        <name>(R)-pantoate</name>
        <dbReference type="ChEBI" id="CHEBI:15980"/>
    </ligand>
</feature>
<dbReference type="EC" id="6.3.2.1" evidence="4 15"/>
<organism evidence="16 17">
    <name type="scientific">Agrococcus casei LMG 22410</name>
    <dbReference type="NCBI Taxonomy" id="1255656"/>
    <lineage>
        <taxon>Bacteria</taxon>
        <taxon>Bacillati</taxon>
        <taxon>Actinomycetota</taxon>
        <taxon>Actinomycetes</taxon>
        <taxon>Micrococcales</taxon>
        <taxon>Microbacteriaceae</taxon>
        <taxon>Agrococcus</taxon>
    </lineage>
</organism>
<evidence type="ECO:0000256" key="14">
    <source>
        <dbReference type="ARBA" id="ARBA00077433"/>
    </source>
</evidence>
<dbReference type="EMBL" id="FUHU01000020">
    <property type="protein sequence ID" value="SJM52144.1"/>
    <property type="molecule type" value="Genomic_DNA"/>
</dbReference>